<keyword evidence="5" id="KW-1185">Reference proteome</keyword>
<feature type="compositionally biased region" description="Basic and acidic residues" evidence="1">
    <location>
        <begin position="160"/>
        <end position="193"/>
    </location>
</feature>
<name>A0A8I1HVR6_9CORY</name>
<sequence>MGRRQPVGSSDVSQAKQRKSSAAQSSGLPSITLGKGLGLLAALLLTGAFISILMGSIGWAYLAFLVIGSLLAALVVEERGLFLTVASIPIVYAITVGVAGFFITKANLPEGASAFSKTAIVTAAFPLVQRFLWLLIALVGAAIIAWLRWARYRKTAKRTAEMETASRRADAEQDRRNREERLSVADLMARDTPAKQSKKSQAAPQRARASHTLKKSRPAPKDRLRGRDREERRRMQQEERDNPRRPDPARRAGDSVPASQQEKEQPKQGWDDNLYDED</sequence>
<feature type="compositionally biased region" description="Basic residues" evidence="1">
    <location>
        <begin position="208"/>
        <end position="218"/>
    </location>
</feature>
<feature type="domain" description="DUF6542" evidence="3">
    <location>
        <begin position="38"/>
        <end position="153"/>
    </location>
</feature>
<dbReference type="Proteomes" id="UP000603369">
    <property type="component" value="Unassembled WGS sequence"/>
</dbReference>
<evidence type="ECO:0000256" key="1">
    <source>
        <dbReference type="SAM" id="MobiDB-lite"/>
    </source>
</evidence>
<evidence type="ECO:0000259" key="3">
    <source>
        <dbReference type="Pfam" id="PF20177"/>
    </source>
</evidence>
<dbReference type="AlphaFoldDB" id="A0A8I1HVR6"/>
<evidence type="ECO:0000256" key="2">
    <source>
        <dbReference type="SAM" id="Phobius"/>
    </source>
</evidence>
<feature type="transmembrane region" description="Helical" evidence="2">
    <location>
        <begin position="81"/>
        <end position="103"/>
    </location>
</feature>
<feature type="region of interest" description="Disordered" evidence="1">
    <location>
        <begin position="1"/>
        <end position="23"/>
    </location>
</feature>
<feature type="region of interest" description="Disordered" evidence="1">
    <location>
        <begin position="160"/>
        <end position="278"/>
    </location>
</feature>
<dbReference type="Pfam" id="PF20177">
    <property type="entry name" value="DUF6542"/>
    <property type="match status" value="1"/>
</dbReference>
<comment type="caution">
    <text evidence="4">The sequence shown here is derived from an EMBL/GenBank/DDBJ whole genome shotgun (WGS) entry which is preliminary data.</text>
</comment>
<keyword evidence="2" id="KW-0812">Transmembrane</keyword>
<gene>
    <name evidence="4" type="ORF">JDP02_00050</name>
</gene>
<feature type="transmembrane region" description="Helical" evidence="2">
    <location>
        <begin position="131"/>
        <end position="149"/>
    </location>
</feature>
<feature type="compositionally biased region" description="Basic and acidic residues" evidence="1">
    <location>
        <begin position="261"/>
        <end position="270"/>
    </location>
</feature>
<dbReference type="InterPro" id="IPR046672">
    <property type="entry name" value="DUF6542"/>
</dbReference>
<evidence type="ECO:0000313" key="5">
    <source>
        <dbReference type="Proteomes" id="UP000603369"/>
    </source>
</evidence>
<reference evidence="4 5" key="1">
    <citation type="submission" date="2020-12" db="EMBL/GenBank/DDBJ databases">
        <title>Draft genome sequence of the commensal strain Corynebacterium tuberculostearicum MFP09/CIP 102622 isolated from human skin.</title>
        <authorList>
            <person name="Boukerb A.M."/>
            <person name="Janvier X."/>
            <person name="Feuilloley M.G.J."/>
            <person name="Groboillot A."/>
        </authorList>
    </citation>
    <scope>NUCLEOTIDE SEQUENCE [LARGE SCALE GENOMIC DNA]</scope>
    <source>
        <strain evidence="4 5">CIP 102622</strain>
    </source>
</reference>
<feature type="compositionally biased region" description="Basic and acidic residues" evidence="1">
    <location>
        <begin position="219"/>
        <end position="253"/>
    </location>
</feature>
<dbReference type="EMBL" id="JAEHFL010000001">
    <property type="protein sequence ID" value="MBK3426912.1"/>
    <property type="molecule type" value="Genomic_DNA"/>
</dbReference>
<feature type="transmembrane region" description="Helical" evidence="2">
    <location>
        <begin position="36"/>
        <end position="53"/>
    </location>
</feature>
<proteinExistence type="predicted"/>
<keyword evidence="2" id="KW-0472">Membrane</keyword>
<organism evidence="4 5">
    <name type="scientific">Corynebacterium tuberculostearicum</name>
    <dbReference type="NCBI Taxonomy" id="38304"/>
    <lineage>
        <taxon>Bacteria</taxon>
        <taxon>Bacillati</taxon>
        <taxon>Actinomycetota</taxon>
        <taxon>Actinomycetes</taxon>
        <taxon>Mycobacteriales</taxon>
        <taxon>Corynebacteriaceae</taxon>
        <taxon>Corynebacterium</taxon>
    </lineage>
</organism>
<feature type="transmembrane region" description="Helical" evidence="2">
    <location>
        <begin position="59"/>
        <end position="76"/>
    </location>
</feature>
<evidence type="ECO:0000313" key="4">
    <source>
        <dbReference type="EMBL" id="MBK3426912.1"/>
    </source>
</evidence>
<protein>
    <recommendedName>
        <fullName evidence="3">DUF6542 domain-containing protein</fullName>
    </recommendedName>
</protein>
<keyword evidence="2" id="KW-1133">Transmembrane helix</keyword>
<accession>A0A8I1HVR6</accession>